<organism evidence="1 2">
    <name type="scientific">Nemania bipapillata</name>
    <dbReference type="NCBI Taxonomy" id="110536"/>
    <lineage>
        <taxon>Eukaryota</taxon>
        <taxon>Fungi</taxon>
        <taxon>Dikarya</taxon>
        <taxon>Ascomycota</taxon>
        <taxon>Pezizomycotina</taxon>
        <taxon>Sordariomycetes</taxon>
        <taxon>Xylariomycetidae</taxon>
        <taxon>Xylariales</taxon>
        <taxon>Xylariaceae</taxon>
        <taxon>Nemania</taxon>
    </lineage>
</organism>
<dbReference type="Proteomes" id="UP001153334">
    <property type="component" value="Unassembled WGS sequence"/>
</dbReference>
<sequence length="163" mass="17908">MVVGAPVRSKVENYTEWLNKLLSDDSDLAALQGVSEKAEKLYLKTRNSASSQSARRAREVVASKGFFQVHPIYGDNVSAIEDSRAAMLAKISGFKPQETIFEIRRAAKGGRSKEADIIKSIRDRFGPRRTANGEDNDIESKDQPDEDGSAVDEAEDADGFDVI</sequence>
<proteinExistence type="predicted"/>
<gene>
    <name evidence="1" type="ORF">ONZ43_g4388</name>
</gene>
<evidence type="ECO:0000313" key="2">
    <source>
        <dbReference type="Proteomes" id="UP001153334"/>
    </source>
</evidence>
<dbReference type="EMBL" id="JAPESX010001173">
    <property type="protein sequence ID" value="KAJ8116675.1"/>
    <property type="molecule type" value="Genomic_DNA"/>
</dbReference>
<evidence type="ECO:0000313" key="1">
    <source>
        <dbReference type="EMBL" id="KAJ8116675.1"/>
    </source>
</evidence>
<name>A0ACC2IN88_9PEZI</name>
<reference evidence="1" key="1">
    <citation type="submission" date="2022-11" db="EMBL/GenBank/DDBJ databases">
        <title>Genome Sequence of Nemania bipapillata.</title>
        <authorList>
            <person name="Buettner E."/>
        </authorList>
    </citation>
    <scope>NUCLEOTIDE SEQUENCE</scope>
    <source>
        <strain evidence="1">CP14</strain>
    </source>
</reference>
<accession>A0ACC2IN88</accession>
<keyword evidence="2" id="KW-1185">Reference proteome</keyword>
<comment type="caution">
    <text evidence="1">The sequence shown here is derived from an EMBL/GenBank/DDBJ whole genome shotgun (WGS) entry which is preliminary data.</text>
</comment>
<protein>
    <submittedName>
        <fullName evidence="1">Uncharacterized protein</fullName>
    </submittedName>
</protein>